<keyword evidence="5 12" id="KW-0067">ATP-binding</keyword>
<dbReference type="SUPFAM" id="SSF50331">
    <property type="entry name" value="MOP-like"/>
    <property type="match status" value="1"/>
</dbReference>
<evidence type="ECO:0000256" key="2">
    <source>
        <dbReference type="ARBA" id="ARBA00022475"/>
    </source>
</evidence>
<dbReference type="GO" id="GO:0016887">
    <property type="term" value="F:ATP hydrolysis activity"/>
    <property type="evidence" value="ECO:0007669"/>
    <property type="project" value="InterPro"/>
</dbReference>
<feature type="domain" description="ABC transporter" evidence="11">
    <location>
        <begin position="1"/>
        <end position="232"/>
    </location>
</feature>
<keyword evidence="6" id="KW-0408">Iron</keyword>
<dbReference type="GO" id="GO:0005524">
    <property type="term" value="F:ATP binding"/>
    <property type="evidence" value="ECO:0007669"/>
    <property type="project" value="UniProtKB-KW"/>
</dbReference>
<dbReference type="EC" id="7.6.2.9" evidence="9"/>
<evidence type="ECO:0000313" key="13">
    <source>
        <dbReference type="Proteomes" id="UP000018291"/>
    </source>
</evidence>
<dbReference type="SMART" id="SM00382">
    <property type="entry name" value="AAA"/>
    <property type="match status" value="1"/>
</dbReference>
<gene>
    <name evidence="12" type="ORF">BN381_90107</name>
</gene>
<keyword evidence="2" id="KW-1003">Cell membrane</keyword>
<keyword evidence="12" id="KW-0378">Hydrolase</keyword>
<feature type="compositionally biased region" description="Basic and acidic residues" evidence="10">
    <location>
        <begin position="277"/>
        <end position="290"/>
    </location>
</feature>
<evidence type="ECO:0000256" key="4">
    <source>
        <dbReference type="ARBA" id="ARBA00022741"/>
    </source>
</evidence>
<keyword evidence="4" id="KW-0547">Nucleotide-binding</keyword>
<reference evidence="12 13" key="1">
    <citation type="journal article" date="2013" name="ISME J.">
        <title>Metabolic model for the filamentous 'Candidatus Microthrix parvicella' based on genomic and metagenomic analyses.</title>
        <authorList>
            <person name="Jon McIlroy S."/>
            <person name="Kristiansen R."/>
            <person name="Albertsen M."/>
            <person name="Michael Karst S."/>
            <person name="Rossetti S."/>
            <person name="Lund Nielsen J."/>
            <person name="Tandoi V."/>
            <person name="James Seviour R."/>
            <person name="Nielsen P.H."/>
        </authorList>
    </citation>
    <scope>NUCLEOTIDE SEQUENCE [LARGE SCALE GENOMIC DNA]</scope>
    <source>
        <strain evidence="12 13">RN1</strain>
    </source>
</reference>
<dbReference type="InterPro" id="IPR050093">
    <property type="entry name" value="ABC_SmlMolc_Importer"/>
</dbReference>
<evidence type="ECO:0000259" key="11">
    <source>
        <dbReference type="PROSITE" id="PS50893"/>
    </source>
</evidence>
<dbReference type="InterPro" id="IPR015853">
    <property type="entry name" value="ABC_transpr_FbpC"/>
</dbReference>
<dbReference type="InterPro" id="IPR008995">
    <property type="entry name" value="Mo/tungstate-bd_C_term_dom"/>
</dbReference>
<dbReference type="eggNOG" id="COG3842">
    <property type="taxonomic scope" value="Bacteria"/>
</dbReference>
<dbReference type="PANTHER" id="PTHR42781:SF4">
    <property type="entry name" value="SPERMIDINE_PUTRESCINE IMPORT ATP-BINDING PROTEIN POTA"/>
    <property type="match status" value="1"/>
</dbReference>
<evidence type="ECO:0000256" key="6">
    <source>
        <dbReference type="ARBA" id="ARBA00023004"/>
    </source>
</evidence>
<dbReference type="InterPro" id="IPR027417">
    <property type="entry name" value="P-loop_NTPase"/>
</dbReference>
<feature type="region of interest" description="Disordered" evidence="10">
    <location>
        <begin position="269"/>
        <end position="305"/>
    </location>
</feature>
<protein>
    <recommendedName>
        <fullName evidence="9">ABC-type quaternary amine transporter</fullName>
        <ecNumber evidence="9">7.6.2.9</ecNumber>
    </recommendedName>
</protein>
<evidence type="ECO:0000256" key="9">
    <source>
        <dbReference type="ARBA" id="ARBA00066388"/>
    </source>
</evidence>
<dbReference type="PANTHER" id="PTHR42781">
    <property type="entry name" value="SPERMIDINE/PUTRESCINE IMPORT ATP-BINDING PROTEIN POTA"/>
    <property type="match status" value="1"/>
</dbReference>
<dbReference type="InterPro" id="IPR003593">
    <property type="entry name" value="AAA+_ATPase"/>
</dbReference>
<name>R4Z7A0_9ACTN</name>
<dbReference type="FunFam" id="3.40.50.300:FF:000425">
    <property type="entry name" value="Probable ABC transporter, ATP-binding subunit"/>
    <property type="match status" value="1"/>
</dbReference>
<dbReference type="GO" id="GO:0015408">
    <property type="term" value="F:ABC-type ferric iron transporter activity"/>
    <property type="evidence" value="ECO:0007669"/>
    <property type="project" value="InterPro"/>
</dbReference>
<keyword evidence="13" id="KW-1185">Reference proteome</keyword>
<dbReference type="STRING" id="1229780.BN381_90107"/>
<keyword evidence="1" id="KW-0813">Transport</keyword>
<organism evidence="12 13">
    <name type="scientific">Candidatus Neomicrothrix parvicella RN1</name>
    <dbReference type="NCBI Taxonomy" id="1229780"/>
    <lineage>
        <taxon>Bacteria</taxon>
        <taxon>Bacillati</taxon>
        <taxon>Actinomycetota</taxon>
        <taxon>Acidimicrobiia</taxon>
        <taxon>Acidimicrobiales</taxon>
        <taxon>Microthrixaceae</taxon>
        <taxon>Candidatus Neomicrothrix</taxon>
    </lineage>
</organism>
<dbReference type="GO" id="GO:0015418">
    <property type="term" value="F:ABC-type quaternary ammonium compound transporting activity"/>
    <property type="evidence" value="ECO:0007669"/>
    <property type="project" value="UniProtKB-EC"/>
</dbReference>
<accession>R4Z7A0</accession>
<evidence type="ECO:0000313" key="12">
    <source>
        <dbReference type="EMBL" id="CCM66036.1"/>
    </source>
</evidence>
<dbReference type="Pfam" id="PF00005">
    <property type="entry name" value="ABC_tran"/>
    <property type="match status" value="1"/>
</dbReference>
<keyword evidence="7" id="KW-0406">Ion transport</keyword>
<evidence type="ECO:0000256" key="1">
    <source>
        <dbReference type="ARBA" id="ARBA00022448"/>
    </source>
</evidence>
<dbReference type="Gene3D" id="3.40.50.300">
    <property type="entry name" value="P-loop containing nucleotide triphosphate hydrolases"/>
    <property type="match status" value="1"/>
</dbReference>
<dbReference type="AlphaFoldDB" id="R4Z7A0"/>
<dbReference type="EMBL" id="CANL01000087">
    <property type="protein sequence ID" value="CCM66036.1"/>
    <property type="molecule type" value="Genomic_DNA"/>
</dbReference>
<evidence type="ECO:0000256" key="3">
    <source>
        <dbReference type="ARBA" id="ARBA00022496"/>
    </source>
</evidence>
<keyword evidence="8" id="KW-0472">Membrane</keyword>
<sequence>MRLHNIIRRFDGVEVLGGIDLDIEPGELLALLGPSGSGKTTLLRLIAGLDRPDGGTIDLGNRRVAGGTGFVPAERRGVGMVFQDWALFPHLSVASNVGFGLPKGERRRSPRIDEALRQVDLTGFGDRRIDTLSGGQQQRVALARALAPRPRVVLLDEPFSNLDAGLRAAVRGEVRHTLRAIGVTGVFVTHDRDEAFALGDRVAVIRDGRIAQVGRPADVYACPADPWVASFLGDANLLPGTVPAGTVEGGTVASGTGEGRRTHVTTALGDLPLDTGSLHDRTEPADRPEPADTTEPSDRTAGAGPVPVTVLIRPESLTHRASPTGAWIVTQVEFLGHSTLTRLQSDDVIITSRTLGPPTLIEGDRAVVSPSGPVTAAWQETNGEGGPPLQVARRQTLGPSPTPGPNP</sequence>
<dbReference type="PROSITE" id="PS00211">
    <property type="entry name" value="ABC_TRANSPORTER_1"/>
    <property type="match status" value="1"/>
</dbReference>
<dbReference type="RefSeq" id="WP_012231572.1">
    <property type="nucleotide sequence ID" value="NZ_HG422565.1"/>
</dbReference>
<dbReference type="Proteomes" id="UP000018291">
    <property type="component" value="Unassembled WGS sequence"/>
</dbReference>
<dbReference type="InterPro" id="IPR003439">
    <property type="entry name" value="ABC_transporter-like_ATP-bd"/>
</dbReference>
<dbReference type="SUPFAM" id="SSF52540">
    <property type="entry name" value="P-loop containing nucleoside triphosphate hydrolases"/>
    <property type="match status" value="1"/>
</dbReference>
<feature type="region of interest" description="Disordered" evidence="10">
    <location>
        <begin position="370"/>
        <end position="407"/>
    </location>
</feature>
<evidence type="ECO:0000256" key="8">
    <source>
        <dbReference type="ARBA" id="ARBA00023136"/>
    </source>
</evidence>
<proteinExistence type="predicted"/>
<dbReference type="InterPro" id="IPR017871">
    <property type="entry name" value="ABC_transporter-like_CS"/>
</dbReference>
<dbReference type="GO" id="GO:0016020">
    <property type="term" value="C:membrane"/>
    <property type="evidence" value="ECO:0007669"/>
    <property type="project" value="InterPro"/>
</dbReference>
<keyword evidence="3" id="KW-0410">Iron transport</keyword>
<dbReference type="HOGENOM" id="CLU_000604_1_1_11"/>
<evidence type="ECO:0000256" key="10">
    <source>
        <dbReference type="SAM" id="MobiDB-lite"/>
    </source>
</evidence>
<comment type="caution">
    <text evidence="12">The sequence shown here is derived from an EMBL/GenBank/DDBJ whole genome shotgun (WGS) entry which is preliminary data.</text>
</comment>
<evidence type="ECO:0000256" key="7">
    <source>
        <dbReference type="ARBA" id="ARBA00023065"/>
    </source>
</evidence>
<dbReference type="PROSITE" id="PS50893">
    <property type="entry name" value="ABC_TRANSPORTER_2"/>
    <property type="match status" value="1"/>
</dbReference>
<evidence type="ECO:0000256" key="5">
    <source>
        <dbReference type="ARBA" id="ARBA00022840"/>
    </source>
</evidence>
<dbReference type="CDD" id="cd03259">
    <property type="entry name" value="ABC_Carb_Solutes_like"/>
    <property type="match status" value="1"/>
</dbReference>